<dbReference type="SUPFAM" id="SSF53335">
    <property type="entry name" value="S-adenosyl-L-methionine-dependent methyltransferases"/>
    <property type="match status" value="1"/>
</dbReference>
<evidence type="ECO:0000256" key="3">
    <source>
        <dbReference type="ARBA" id="ARBA00022691"/>
    </source>
</evidence>
<gene>
    <name evidence="5" type="ORF">FDP41_007268</name>
</gene>
<proteinExistence type="inferred from homology"/>
<evidence type="ECO:0000256" key="4">
    <source>
        <dbReference type="ARBA" id="ARBA00023453"/>
    </source>
</evidence>
<dbReference type="Pfam" id="PF01596">
    <property type="entry name" value="Methyltransf_3"/>
    <property type="match status" value="1"/>
</dbReference>
<evidence type="ECO:0000256" key="2">
    <source>
        <dbReference type="ARBA" id="ARBA00022679"/>
    </source>
</evidence>
<dbReference type="Proteomes" id="UP000444721">
    <property type="component" value="Unassembled WGS sequence"/>
</dbReference>
<dbReference type="GeneID" id="68114486"/>
<dbReference type="EMBL" id="VFQX01000058">
    <property type="protein sequence ID" value="KAF0973881.1"/>
    <property type="molecule type" value="Genomic_DNA"/>
</dbReference>
<dbReference type="PANTHER" id="PTHR10509:SF14">
    <property type="entry name" value="CAFFEOYL-COA O-METHYLTRANSFERASE 3-RELATED"/>
    <property type="match status" value="1"/>
</dbReference>
<dbReference type="VEuPathDB" id="AmoebaDB:NF0088890"/>
<dbReference type="OMA" id="VCFEGVF"/>
<evidence type="ECO:0000313" key="6">
    <source>
        <dbReference type="Proteomes" id="UP000444721"/>
    </source>
</evidence>
<evidence type="ECO:0000256" key="1">
    <source>
        <dbReference type="ARBA" id="ARBA00022603"/>
    </source>
</evidence>
<keyword evidence="2" id="KW-0808">Transferase</keyword>
<name>A0A6A5BHG4_NAEFO</name>
<reference evidence="5 6" key="1">
    <citation type="journal article" date="2019" name="Sci. Rep.">
        <title>Nanopore sequencing improves the draft genome of the human pathogenic amoeba Naegleria fowleri.</title>
        <authorList>
            <person name="Liechti N."/>
            <person name="Schurch N."/>
            <person name="Bruggmann R."/>
            <person name="Wittwer M."/>
        </authorList>
    </citation>
    <scope>NUCLEOTIDE SEQUENCE [LARGE SCALE GENOMIC DNA]</scope>
    <source>
        <strain evidence="5 6">ATCC 30894</strain>
    </source>
</reference>
<comment type="similarity">
    <text evidence="4">Belongs to the class I-like SAM-binding methyltransferase superfamily. Cation-dependent O-methyltransferase family.</text>
</comment>
<dbReference type="PANTHER" id="PTHR10509">
    <property type="entry name" value="O-METHYLTRANSFERASE-RELATED"/>
    <property type="match status" value="1"/>
</dbReference>
<dbReference type="CDD" id="cd02440">
    <property type="entry name" value="AdoMet_MTases"/>
    <property type="match status" value="1"/>
</dbReference>
<protein>
    <recommendedName>
        <fullName evidence="7">O-methyltransferase</fullName>
    </recommendedName>
</protein>
<keyword evidence="6" id="KW-1185">Reference proteome</keyword>
<dbReference type="PROSITE" id="PS51682">
    <property type="entry name" value="SAM_OMT_I"/>
    <property type="match status" value="1"/>
</dbReference>
<organism evidence="5 6">
    <name type="scientific">Naegleria fowleri</name>
    <name type="common">Brain eating amoeba</name>
    <dbReference type="NCBI Taxonomy" id="5763"/>
    <lineage>
        <taxon>Eukaryota</taxon>
        <taxon>Discoba</taxon>
        <taxon>Heterolobosea</taxon>
        <taxon>Tetramitia</taxon>
        <taxon>Eutetramitia</taxon>
        <taxon>Vahlkampfiidae</taxon>
        <taxon>Naegleria</taxon>
    </lineage>
</organism>
<dbReference type="GO" id="GO:0008171">
    <property type="term" value="F:O-methyltransferase activity"/>
    <property type="evidence" value="ECO:0007669"/>
    <property type="project" value="InterPro"/>
</dbReference>
<dbReference type="OrthoDB" id="10251242at2759"/>
<sequence length="220" mass="25091">MKFSVLSDPAIVQYVRNICVRETQEQTDLRNETSEKLGDYSVMISSPEQMQLLQIILKLIGAKNILEIGCFTGYSALCFALATSDTKAKITTLDVSEEFVQIGRKYWKKAQVEDRIEAIIKPALESLEELKKSKQVFDFVFIDADKANYPKYVEMVYGLVRPNGLVVIDNTLWSGKVLDENDQTPDTIAIRETNNKCRDDQRWDIAMETIADGCTFLRKK</sequence>
<dbReference type="VEuPathDB" id="AmoebaDB:NfTy_009930"/>
<accession>A0A6A5BHG4</accession>
<dbReference type="Gene3D" id="3.40.50.150">
    <property type="entry name" value="Vaccinia Virus protein VP39"/>
    <property type="match status" value="1"/>
</dbReference>
<dbReference type="AlphaFoldDB" id="A0A6A5BHG4"/>
<keyword evidence="1" id="KW-0489">Methyltransferase</keyword>
<dbReference type="VEuPathDB" id="AmoebaDB:FDP41_007268"/>
<keyword evidence="3" id="KW-0949">S-adenosyl-L-methionine</keyword>
<comment type="caution">
    <text evidence="5">The sequence shown here is derived from an EMBL/GenBank/DDBJ whole genome shotgun (WGS) entry which is preliminary data.</text>
</comment>
<evidence type="ECO:0000313" key="5">
    <source>
        <dbReference type="EMBL" id="KAF0973881.1"/>
    </source>
</evidence>
<dbReference type="GO" id="GO:0032259">
    <property type="term" value="P:methylation"/>
    <property type="evidence" value="ECO:0007669"/>
    <property type="project" value="UniProtKB-KW"/>
</dbReference>
<evidence type="ECO:0008006" key="7">
    <source>
        <dbReference type="Google" id="ProtNLM"/>
    </source>
</evidence>
<dbReference type="InterPro" id="IPR050362">
    <property type="entry name" value="Cation-dep_OMT"/>
</dbReference>
<dbReference type="GO" id="GO:0008757">
    <property type="term" value="F:S-adenosylmethionine-dependent methyltransferase activity"/>
    <property type="evidence" value="ECO:0007669"/>
    <property type="project" value="TreeGrafter"/>
</dbReference>
<dbReference type="InterPro" id="IPR002935">
    <property type="entry name" value="SAM_O-MeTrfase"/>
</dbReference>
<dbReference type="RefSeq" id="XP_044558594.1">
    <property type="nucleotide sequence ID" value="XM_044710994.1"/>
</dbReference>
<dbReference type="InterPro" id="IPR029063">
    <property type="entry name" value="SAM-dependent_MTases_sf"/>
</dbReference>